<keyword evidence="3" id="KW-0173">Coenzyme A biosynthesis</keyword>
<dbReference type="GO" id="GO:0004140">
    <property type="term" value="F:dephospho-CoA kinase activity"/>
    <property type="evidence" value="ECO:0007669"/>
    <property type="project" value="UniProtKB-UniRule"/>
</dbReference>
<dbReference type="InterPro" id="IPR001977">
    <property type="entry name" value="Depp_CoAkinase"/>
</dbReference>
<reference evidence="5 6" key="1">
    <citation type="journal article" date="2020" name="Biotechnol. Biofuels">
        <title>New insights from the biogas microbiome by comprehensive genome-resolved metagenomics of nearly 1600 species originating from multiple anaerobic digesters.</title>
        <authorList>
            <person name="Campanaro S."/>
            <person name="Treu L."/>
            <person name="Rodriguez-R L.M."/>
            <person name="Kovalovszki A."/>
            <person name="Ziels R.M."/>
            <person name="Maus I."/>
            <person name="Zhu X."/>
            <person name="Kougias P.G."/>
            <person name="Basile A."/>
            <person name="Luo G."/>
            <person name="Schluter A."/>
            <person name="Konstantinidis K.T."/>
            <person name="Angelidaki I."/>
        </authorList>
    </citation>
    <scope>NUCLEOTIDE SEQUENCE [LARGE SCALE GENOMIC DNA]</scope>
    <source>
        <strain evidence="5">AS27yjCOA_65</strain>
    </source>
</reference>
<dbReference type="NCBIfam" id="TIGR00152">
    <property type="entry name" value="dephospho-CoA kinase"/>
    <property type="match status" value="1"/>
</dbReference>
<dbReference type="PROSITE" id="PS51219">
    <property type="entry name" value="DPCK"/>
    <property type="match status" value="1"/>
</dbReference>
<proteinExistence type="inferred from homology"/>
<evidence type="ECO:0000256" key="1">
    <source>
        <dbReference type="ARBA" id="ARBA00022741"/>
    </source>
</evidence>
<keyword evidence="3" id="KW-0963">Cytoplasm</keyword>
<dbReference type="GO" id="GO:0015937">
    <property type="term" value="P:coenzyme A biosynthetic process"/>
    <property type="evidence" value="ECO:0007669"/>
    <property type="project" value="UniProtKB-UniRule"/>
</dbReference>
<dbReference type="HAMAP" id="MF_00376">
    <property type="entry name" value="Dephospho_CoA_kinase"/>
    <property type="match status" value="1"/>
</dbReference>
<dbReference type="PANTHER" id="PTHR10695">
    <property type="entry name" value="DEPHOSPHO-COA KINASE-RELATED"/>
    <property type="match status" value="1"/>
</dbReference>
<dbReference type="InterPro" id="IPR027417">
    <property type="entry name" value="P-loop_NTPase"/>
</dbReference>
<gene>
    <name evidence="3" type="primary">coaE</name>
    <name evidence="5" type="ORF">GYA55_04185</name>
</gene>
<evidence type="ECO:0000313" key="5">
    <source>
        <dbReference type="EMBL" id="NMC62345.1"/>
    </source>
</evidence>
<dbReference type="AlphaFoldDB" id="A0A7X9FQB8"/>
<dbReference type="SUPFAM" id="SSF52540">
    <property type="entry name" value="P-loop containing nucleoside triphosphate hydrolases"/>
    <property type="match status" value="1"/>
</dbReference>
<dbReference type="EC" id="2.7.1.24" evidence="3 4"/>
<evidence type="ECO:0000256" key="4">
    <source>
        <dbReference type="NCBIfam" id="TIGR00152"/>
    </source>
</evidence>
<comment type="function">
    <text evidence="3">Catalyzes the phosphorylation of the 3'-hydroxyl group of dephosphocoenzyme A to form coenzyme A.</text>
</comment>
<evidence type="ECO:0000256" key="2">
    <source>
        <dbReference type="ARBA" id="ARBA00022840"/>
    </source>
</evidence>
<evidence type="ECO:0000256" key="3">
    <source>
        <dbReference type="HAMAP-Rule" id="MF_00376"/>
    </source>
</evidence>
<keyword evidence="3 5" id="KW-0808">Transferase</keyword>
<dbReference type="GO" id="GO:0005524">
    <property type="term" value="F:ATP binding"/>
    <property type="evidence" value="ECO:0007669"/>
    <property type="project" value="UniProtKB-UniRule"/>
</dbReference>
<keyword evidence="1 3" id="KW-0547">Nucleotide-binding</keyword>
<protein>
    <recommendedName>
        <fullName evidence="3 4">Dephospho-CoA kinase</fullName>
        <ecNumber evidence="3 4">2.7.1.24</ecNumber>
    </recommendedName>
    <alternativeName>
        <fullName evidence="3">Dephosphocoenzyme A kinase</fullName>
    </alternativeName>
</protein>
<dbReference type="Pfam" id="PF01121">
    <property type="entry name" value="CoaE"/>
    <property type="match status" value="1"/>
</dbReference>
<dbReference type="Proteomes" id="UP000524246">
    <property type="component" value="Unassembled WGS sequence"/>
</dbReference>
<comment type="catalytic activity">
    <reaction evidence="3">
        <text>3'-dephospho-CoA + ATP = ADP + CoA + H(+)</text>
        <dbReference type="Rhea" id="RHEA:18245"/>
        <dbReference type="ChEBI" id="CHEBI:15378"/>
        <dbReference type="ChEBI" id="CHEBI:30616"/>
        <dbReference type="ChEBI" id="CHEBI:57287"/>
        <dbReference type="ChEBI" id="CHEBI:57328"/>
        <dbReference type="ChEBI" id="CHEBI:456216"/>
        <dbReference type="EC" id="2.7.1.24"/>
    </reaction>
</comment>
<dbReference type="CDD" id="cd02022">
    <property type="entry name" value="DPCK"/>
    <property type="match status" value="1"/>
</dbReference>
<dbReference type="GO" id="GO:0005737">
    <property type="term" value="C:cytoplasm"/>
    <property type="evidence" value="ECO:0007669"/>
    <property type="project" value="UniProtKB-SubCell"/>
</dbReference>
<dbReference type="UniPathway" id="UPA00241">
    <property type="reaction ID" value="UER00356"/>
</dbReference>
<organism evidence="5 6">
    <name type="scientific">SAR324 cluster bacterium</name>
    <dbReference type="NCBI Taxonomy" id="2024889"/>
    <lineage>
        <taxon>Bacteria</taxon>
        <taxon>Deltaproteobacteria</taxon>
        <taxon>SAR324 cluster</taxon>
    </lineage>
</organism>
<feature type="binding site" evidence="3">
    <location>
        <begin position="15"/>
        <end position="20"/>
    </location>
    <ligand>
        <name>ATP</name>
        <dbReference type="ChEBI" id="CHEBI:30616"/>
    </ligand>
</feature>
<dbReference type="PANTHER" id="PTHR10695:SF46">
    <property type="entry name" value="BIFUNCTIONAL COENZYME A SYNTHASE-RELATED"/>
    <property type="match status" value="1"/>
</dbReference>
<name>A0A7X9FQB8_9DELT</name>
<dbReference type="EMBL" id="JAAZON010000173">
    <property type="protein sequence ID" value="NMC62345.1"/>
    <property type="molecule type" value="Genomic_DNA"/>
</dbReference>
<comment type="caution">
    <text evidence="5">The sequence shown here is derived from an EMBL/GenBank/DDBJ whole genome shotgun (WGS) entry which is preliminary data.</text>
</comment>
<keyword evidence="3 5" id="KW-0418">Kinase</keyword>
<sequence length="214" mass="23772">MNTKRYIVALTGSIGAGKSTVARLFSQEGAIVIDADDLAREAVKPGSSVLNAMIAQFGNAILDKNGCLNRSEFAKRIFSNKNDREKAEGLIHPEVSRLFHDKLEKILASESNTDPIIIYVIPLLFEAKIDLNNFDKIVVVSAAEELLIERIIMRDKSTKAQALAILKSQIPSDEKETLADIVITNNGSIEELKSKVSHYYKMFIQEKEAKYKSS</sequence>
<evidence type="ECO:0000313" key="6">
    <source>
        <dbReference type="Proteomes" id="UP000524246"/>
    </source>
</evidence>
<comment type="subcellular location">
    <subcellularLocation>
        <location evidence="3">Cytoplasm</location>
    </subcellularLocation>
</comment>
<comment type="pathway">
    <text evidence="3">Cofactor biosynthesis; coenzyme A biosynthesis; CoA from (R)-pantothenate: step 5/5.</text>
</comment>
<dbReference type="Gene3D" id="3.40.50.300">
    <property type="entry name" value="P-loop containing nucleotide triphosphate hydrolases"/>
    <property type="match status" value="1"/>
</dbReference>
<comment type="similarity">
    <text evidence="3">Belongs to the CoaE family.</text>
</comment>
<accession>A0A7X9FQB8</accession>
<keyword evidence="2 3" id="KW-0067">ATP-binding</keyword>